<organism evidence="1 2">
    <name type="scientific">Serratia ureilytica</name>
    <dbReference type="NCBI Taxonomy" id="300181"/>
    <lineage>
        <taxon>Bacteria</taxon>
        <taxon>Pseudomonadati</taxon>
        <taxon>Pseudomonadota</taxon>
        <taxon>Gammaproteobacteria</taxon>
        <taxon>Enterobacterales</taxon>
        <taxon>Yersiniaceae</taxon>
        <taxon>Serratia</taxon>
    </lineage>
</organism>
<evidence type="ECO:0000313" key="1">
    <source>
        <dbReference type="EMBL" id="MDQ1860304.1"/>
    </source>
</evidence>
<protein>
    <recommendedName>
        <fullName evidence="3">DUF2867 domain-containing protein</fullName>
    </recommendedName>
</protein>
<dbReference type="Proteomes" id="UP001177872">
    <property type="component" value="Unassembled WGS sequence"/>
</dbReference>
<evidence type="ECO:0008006" key="3">
    <source>
        <dbReference type="Google" id="ProtNLM"/>
    </source>
</evidence>
<dbReference type="EMBL" id="JAVCZN010000001">
    <property type="protein sequence ID" value="MDQ1860304.1"/>
    <property type="molecule type" value="Genomic_DNA"/>
</dbReference>
<name>A0ABU0VFY2_9GAMM</name>
<accession>A0ABU0VFY2</accession>
<comment type="caution">
    <text evidence="1">The sequence shown here is derived from an EMBL/GenBank/DDBJ whole genome shotgun (WGS) entry which is preliminary data.</text>
</comment>
<gene>
    <name evidence="1" type="ORF">Q6237_04835</name>
</gene>
<sequence length="189" mass="21523">MNNMTLLNKYLGQYQFSERHTIVITAPQSRVLDAVAAYDPKRDRFFRSMIALRELPARLMPRDKPRPPPFGLHNFCLLEQDETALVYGLIGRFWQAEYGLVKVADGADFQAFAQPGVAKLALGYAASPLEGGRCRLVTETRIFCPDSASRRRFTPYWYAIRLVSGLIRRRMLRAIKTASEKQTANHSPD</sequence>
<evidence type="ECO:0000313" key="2">
    <source>
        <dbReference type="Proteomes" id="UP001177872"/>
    </source>
</evidence>
<proteinExistence type="predicted"/>
<reference evidence="1" key="1">
    <citation type="submission" date="2023-07" db="EMBL/GenBank/DDBJ databases">
        <title>In vitro acaricidal activity of Serratia ureilytica strains isolated from Mimosa pudica nodules againts the dust mite Tyrophagus putrescentiae.</title>
        <authorList>
            <person name="Wong-Villareal A."/>
            <person name="Cerqueda-Garcia D."/>
        </authorList>
    </citation>
    <scope>NUCLEOTIDE SEQUENCE</scope>
    <source>
        <strain evidence="1">UTS2</strain>
    </source>
</reference>
<keyword evidence="2" id="KW-1185">Reference proteome</keyword>
<dbReference type="RefSeq" id="WP_226772991.1">
    <property type="nucleotide sequence ID" value="NZ_CP070508.1"/>
</dbReference>